<accession>A0ABR2F4K2</accession>
<reference evidence="6 7" key="1">
    <citation type="journal article" date="2024" name="G3 (Bethesda)">
        <title>Genome assembly of Hibiscus sabdariffa L. provides insights into metabolisms of medicinal natural products.</title>
        <authorList>
            <person name="Kim T."/>
        </authorList>
    </citation>
    <scope>NUCLEOTIDE SEQUENCE [LARGE SCALE GENOMIC DNA]</scope>
    <source>
        <strain evidence="6">TK-2024</strain>
        <tissue evidence="6">Old leaves</tissue>
    </source>
</reference>
<evidence type="ECO:0000256" key="2">
    <source>
        <dbReference type="ARBA" id="ARBA00023242"/>
    </source>
</evidence>
<sequence length="430" mass="47436">MLQDMIHPQEQQLPIDDVSSPISGPIFYFSDTDLFSDTGLQSSEVTSGNCCFDESTNYGDKLTMPPSGTPIAATTTNTTVTDAVTTTDNDNNINNNDDDNNNNNLSIIFDSHDDINNDISASIDFSHCHSPSNFSVPPPFLTQQDHQFDLPLVQHQLQMPIDGGNDVDGLSQYGGGDHHHHLVTSAPLMGLSPPLLTSVFDDDSLSSMPPYVPLNSLSPSCSFLGGSSMAAFMPMTTPLPADNSGIFAAGNFFTAPHDLFPQDLDFQGDNSGIFCPDSIQRMFKHGELEGMSCDNQQLTGATMSSTPLASEISSLEDSTFHKVGKLSVEQRKEKIHRYMKKRNERNFTKKIKYACRKTLADSRPRVRGRFAKNDDFGETQRQASSNHEEDDDDDQVVVKEEEDMVNSSDIFTHIDGVDSFKCNYSIQSWI</sequence>
<proteinExistence type="predicted"/>
<comment type="caution">
    <text evidence="6">The sequence shown here is derived from an EMBL/GenBank/DDBJ whole genome shotgun (WGS) entry which is preliminary data.</text>
</comment>
<dbReference type="PANTHER" id="PTHR31319">
    <property type="entry name" value="ZINC FINGER PROTEIN CONSTANS-LIKE 4"/>
    <property type="match status" value="1"/>
</dbReference>
<name>A0ABR2F4K2_9ROSI</name>
<comment type="subcellular location">
    <subcellularLocation>
        <location evidence="1 3">Nucleus</location>
    </subcellularLocation>
</comment>
<dbReference type="PROSITE" id="PS51017">
    <property type="entry name" value="CCT"/>
    <property type="match status" value="1"/>
</dbReference>
<dbReference type="InterPro" id="IPR010402">
    <property type="entry name" value="CCT_domain"/>
</dbReference>
<evidence type="ECO:0000256" key="1">
    <source>
        <dbReference type="ARBA" id="ARBA00004123"/>
    </source>
</evidence>
<organism evidence="6 7">
    <name type="scientific">Hibiscus sabdariffa</name>
    <name type="common">roselle</name>
    <dbReference type="NCBI Taxonomy" id="183260"/>
    <lineage>
        <taxon>Eukaryota</taxon>
        <taxon>Viridiplantae</taxon>
        <taxon>Streptophyta</taxon>
        <taxon>Embryophyta</taxon>
        <taxon>Tracheophyta</taxon>
        <taxon>Spermatophyta</taxon>
        <taxon>Magnoliopsida</taxon>
        <taxon>eudicotyledons</taxon>
        <taxon>Gunneridae</taxon>
        <taxon>Pentapetalae</taxon>
        <taxon>rosids</taxon>
        <taxon>malvids</taxon>
        <taxon>Malvales</taxon>
        <taxon>Malvaceae</taxon>
        <taxon>Malvoideae</taxon>
        <taxon>Hibiscus</taxon>
    </lineage>
</organism>
<keyword evidence="7" id="KW-1185">Reference proteome</keyword>
<evidence type="ECO:0000256" key="4">
    <source>
        <dbReference type="SAM" id="MobiDB-lite"/>
    </source>
</evidence>
<evidence type="ECO:0000313" key="7">
    <source>
        <dbReference type="Proteomes" id="UP001472677"/>
    </source>
</evidence>
<protein>
    <recommendedName>
        <fullName evidence="5">CCT domain-containing protein</fullName>
    </recommendedName>
</protein>
<dbReference type="Pfam" id="PF06203">
    <property type="entry name" value="CCT"/>
    <property type="match status" value="1"/>
</dbReference>
<evidence type="ECO:0000313" key="6">
    <source>
        <dbReference type="EMBL" id="KAK8571937.1"/>
    </source>
</evidence>
<gene>
    <name evidence="6" type="ORF">V6N12_028005</name>
</gene>
<feature type="region of interest" description="Disordered" evidence="4">
    <location>
        <begin position="366"/>
        <end position="395"/>
    </location>
</feature>
<dbReference type="EMBL" id="JBBPBM010000008">
    <property type="protein sequence ID" value="KAK8571937.1"/>
    <property type="molecule type" value="Genomic_DNA"/>
</dbReference>
<dbReference type="PANTHER" id="PTHR31319:SF110">
    <property type="entry name" value="CCT MOTIF FAMILY PROTEIN"/>
    <property type="match status" value="1"/>
</dbReference>
<keyword evidence="2 3" id="KW-0539">Nucleus</keyword>
<evidence type="ECO:0000256" key="3">
    <source>
        <dbReference type="PROSITE-ProRule" id="PRU00357"/>
    </source>
</evidence>
<evidence type="ECO:0000259" key="5">
    <source>
        <dbReference type="PROSITE" id="PS51017"/>
    </source>
</evidence>
<feature type="domain" description="CCT" evidence="5">
    <location>
        <begin position="331"/>
        <end position="373"/>
    </location>
</feature>
<dbReference type="InterPro" id="IPR045281">
    <property type="entry name" value="CONSTANS-like"/>
</dbReference>
<dbReference type="Proteomes" id="UP001472677">
    <property type="component" value="Unassembled WGS sequence"/>
</dbReference>